<reference evidence="1" key="1">
    <citation type="submission" date="2021-02" db="EMBL/GenBank/DDBJ databases">
        <authorList>
            <person name="Nowell W R."/>
        </authorList>
    </citation>
    <scope>NUCLEOTIDE SEQUENCE</scope>
    <source>
        <strain evidence="1">Ploen Becks lab</strain>
    </source>
</reference>
<dbReference type="Proteomes" id="UP000663879">
    <property type="component" value="Unassembled WGS sequence"/>
</dbReference>
<gene>
    <name evidence="1" type="ORF">OXX778_LOCUS19794</name>
</gene>
<dbReference type="AlphaFoldDB" id="A0A814M0X3"/>
<sequence>MLTKNAKKSDAEIFILSKVHAELKEKSKIENNIIVSGFEEPSDAEGSLDQEEEIVDDLLVSLKVEKNKVKRFTRLRRKGGKNDQNKPDLLLNEFTDNKTQVKALNSASNLRECSKYNKVYINPDKTKKQVKLN</sequence>
<evidence type="ECO:0000313" key="2">
    <source>
        <dbReference type="Proteomes" id="UP000663879"/>
    </source>
</evidence>
<keyword evidence="2" id="KW-1185">Reference proteome</keyword>
<name>A0A814M0X3_9BILA</name>
<protein>
    <submittedName>
        <fullName evidence="1">Uncharacterized protein</fullName>
    </submittedName>
</protein>
<proteinExistence type="predicted"/>
<evidence type="ECO:0000313" key="1">
    <source>
        <dbReference type="EMBL" id="CAF1072430.1"/>
    </source>
</evidence>
<organism evidence="1 2">
    <name type="scientific">Brachionus calyciflorus</name>
    <dbReference type="NCBI Taxonomy" id="104777"/>
    <lineage>
        <taxon>Eukaryota</taxon>
        <taxon>Metazoa</taxon>
        <taxon>Spiralia</taxon>
        <taxon>Gnathifera</taxon>
        <taxon>Rotifera</taxon>
        <taxon>Eurotatoria</taxon>
        <taxon>Monogononta</taxon>
        <taxon>Pseudotrocha</taxon>
        <taxon>Ploima</taxon>
        <taxon>Brachionidae</taxon>
        <taxon>Brachionus</taxon>
    </lineage>
</organism>
<dbReference type="EMBL" id="CAJNOC010006204">
    <property type="protein sequence ID" value="CAF1072430.1"/>
    <property type="molecule type" value="Genomic_DNA"/>
</dbReference>
<accession>A0A814M0X3</accession>
<comment type="caution">
    <text evidence="1">The sequence shown here is derived from an EMBL/GenBank/DDBJ whole genome shotgun (WGS) entry which is preliminary data.</text>
</comment>